<accession>A0A1H4QYM0</accession>
<reference evidence="1 2" key="1">
    <citation type="submission" date="2016-10" db="EMBL/GenBank/DDBJ databases">
        <authorList>
            <person name="de Groot N.N."/>
        </authorList>
    </citation>
    <scope>NUCLEOTIDE SEQUENCE [LARGE SCALE GENOMIC DNA]</scope>
    <source>
        <strain evidence="1 2">GAS522</strain>
    </source>
</reference>
<dbReference type="OrthoDB" id="8223059at2"/>
<sequence length="185" mass="20395">MQISIELTERLEAFARLKGVHNAQIVEQALDRFLCLNGGSVDEDPLLKRLNSIENQLNRVEHNLKIVSEVAALHVRYHLTVSPPLAQSEQRAACQIGFARFEVFAEQVGRRAAQDQPLLQETINRLSTTGRDSSGDDVEIYTTSAVSKPDQDAAAVVKAEPELAAVAQEGDGNGNFRTRLQNPFC</sequence>
<evidence type="ECO:0008006" key="3">
    <source>
        <dbReference type="Google" id="ProtNLM"/>
    </source>
</evidence>
<name>A0A1H4QYM0_9BRAD</name>
<evidence type="ECO:0000313" key="1">
    <source>
        <dbReference type="EMBL" id="SEC24668.1"/>
    </source>
</evidence>
<gene>
    <name evidence="1" type="ORF">SAMN05444171_0979</name>
</gene>
<dbReference type="EMBL" id="FNTI01000001">
    <property type="protein sequence ID" value="SEC24668.1"/>
    <property type="molecule type" value="Genomic_DNA"/>
</dbReference>
<dbReference type="Proteomes" id="UP000183208">
    <property type="component" value="Unassembled WGS sequence"/>
</dbReference>
<proteinExistence type="predicted"/>
<dbReference type="RefSeq" id="WP_074816278.1">
    <property type="nucleotide sequence ID" value="NZ_FNTI01000001.1"/>
</dbReference>
<organism evidence="1 2">
    <name type="scientific">Bradyrhizobium lablabi</name>
    <dbReference type="NCBI Taxonomy" id="722472"/>
    <lineage>
        <taxon>Bacteria</taxon>
        <taxon>Pseudomonadati</taxon>
        <taxon>Pseudomonadota</taxon>
        <taxon>Alphaproteobacteria</taxon>
        <taxon>Hyphomicrobiales</taxon>
        <taxon>Nitrobacteraceae</taxon>
        <taxon>Bradyrhizobium</taxon>
    </lineage>
</organism>
<dbReference type="AlphaFoldDB" id="A0A1H4QYM0"/>
<evidence type="ECO:0000313" key="2">
    <source>
        <dbReference type="Proteomes" id="UP000183208"/>
    </source>
</evidence>
<protein>
    <recommendedName>
        <fullName evidence="3">Ribbon-helix-helix protein CopG domain-containing protein</fullName>
    </recommendedName>
</protein>